<name>N6YXA1_THAL4</name>
<evidence type="ECO:0000313" key="2">
    <source>
        <dbReference type="Proteomes" id="UP000013232"/>
    </source>
</evidence>
<sequence>MALQARFKLEDDDLDCVRAADEGDIEAQCDLGLLLLSHGMETEACGWFQKAARHFHPEAMQWLGRCMISGWGTAPDREAGITWLRRAAARGHATAGHMVAWIDTHPGPAPEGAELEAVLDGIEQKVILGALRETAE</sequence>
<dbReference type="AlphaFoldDB" id="N6YXA1"/>
<dbReference type="STRING" id="1123367.GCA_000621305_01758"/>
<dbReference type="Pfam" id="PF08238">
    <property type="entry name" value="Sel1"/>
    <property type="match status" value="2"/>
</dbReference>
<dbReference type="InterPro" id="IPR006597">
    <property type="entry name" value="Sel1-like"/>
</dbReference>
<gene>
    <name evidence="1" type="ORF">C666_17125</name>
</gene>
<proteinExistence type="predicted"/>
<accession>N6YXA1</accession>
<dbReference type="SUPFAM" id="SSF81901">
    <property type="entry name" value="HCP-like"/>
    <property type="match status" value="1"/>
</dbReference>
<protein>
    <recommendedName>
        <fullName evidence="3">Sel1 repeat family protein</fullName>
    </recommendedName>
</protein>
<dbReference type="Proteomes" id="UP000013232">
    <property type="component" value="Unassembled WGS sequence"/>
</dbReference>
<comment type="caution">
    <text evidence="1">The sequence shown here is derived from an EMBL/GenBank/DDBJ whole genome shotgun (WGS) entry which is preliminary data.</text>
</comment>
<evidence type="ECO:0008006" key="3">
    <source>
        <dbReference type="Google" id="ProtNLM"/>
    </source>
</evidence>
<keyword evidence="2" id="KW-1185">Reference proteome</keyword>
<dbReference type="InterPro" id="IPR011990">
    <property type="entry name" value="TPR-like_helical_dom_sf"/>
</dbReference>
<evidence type="ECO:0000313" key="1">
    <source>
        <dbReference type="EMBL" id="ENO84569.1"/>
    </source>
</evidence>
<dbReference type="SMART" id="SM00671">
    <property type="entry name" value="SEL1"/>
    <property type="match status" value="2"/>
</dbReference>
<dbReference type="eggNOG" id="COG0790">
    <property type="taxonomic scope" value="Bacteria"/>
</dbReference>
<reference evidence="1 2" key="1">
    <citation type="submission" date="2012-09" db="EMBL/GenBank/DDBJ databases">
        <title>Draft Genome Sequences of 6 Strains from Genus Thauera.</title>
        <authorList>
            <person name="Liu B."/>
            <person name="Shapleigh J.P."/>
            <person name="Frostegard A.H."/>
        </authorList>
    </citation>
    <scope>NUCLEOTIDE SEQUENCE [LARGE SCALE GENOMIC DNA]</scope>
    <source>
        <strain evidence="2">47Lol / DSM 12138</strain>
    </source>
</reference>
<organism evidence="1 2">
    <name type="scientific">Thauera linaloolentis (strain DSM 12138 / JCM 21573 / CCUG 41526 / CIP 105981 / IAM 15112 / NBRC 102519 / 47Lol)</name>
    <dbReference type="NCBI Taxonomy" id="1123367"/>
    <lineage>
        <taxon>Bacteria</taxon>
        <taxon>Pseudomonadati</taxon>
        <taxon>Pseudomonadota</taxon>
        <taxon>Betaproteobacteria</taxon>
        <taxon>Rhodocyclales</taxon>
        <taxon>Zoogloeaceae</taxon>
        <taxon>Thauera</taxon>
    </lineage>
</organism>
<dbReference type="OrthoDB" id="9792653at2"/>
<dbReference type="EMBL" id="AMXE01000102">
    <property type="protein sequence ID" value="ENO84569.1"/>
    <property type="molecule type" value="Genomic_DNA"/>
</dbReference>
<dbReference type="Gene3D" id="1.25.40.10">
    <property type="entry name" value="Tetratricopeptide repeat domain"/>
    <property type="match status" value="1"/>
</dbReference>